<gene>
    <name evidence="1" type="ORF">ACG01O_09495</name>
</gene>
<evidence type="ECO:0000313" key="1">
    <source>
        <dbReference type="EMBL" id="MFG6466839.1"/>
    </source>
</evidence>
<dbReference type="EMBL" id="JBIGIB010000002">
    <property type="protein sequence ID" value="MFG6466839.1"/>
    <property type="molecule type" value="Genomic_DNA"/>
</dbReference>
<accession>A0ABW7GYE7</accession>
<evidence type="ECO:0000313" key="2">
    <source>
        <dbReference type="Proteomes" id="UP001606303"/>
    </source>
</evidence>
<protein>
    <submittedName>
        <fullName evidence="1">Uncharacterized protein</fullName>
    </submittedName>
</protein>
<name>A0ABW7GYE7_9BURK</name>
<dbReference type="Proteomes" id="UP001606303">
    <property type="component" value="Unassembled WGS sequence"/>
</dbReference>
<keyword evidence="2" id="KW-1185">Reference proteome</keyword>
<reference evidence="1 2" key="1">
    <citation type="submission" date="2024-08" db="EMBL/GenBank/DDBJ databases">
        <authorList>
            <person name="Lu H."/>
        </authorList>
    </citation>
    <scope>NUCLEOTIDE SEQUENCE [LARGE SCALE GENOMIC DNA]</scope>
    <source>
        <strain evidence="1 2">BYS87W</strain>
    </source>
</reference>
<sequence>MTDLSHWDYAAKFSGRQAAALILGYEPDEAWKADSAHLRQVSVVLARLEHDYQQTVTAFKVARGRLAPGSRLAPPTSAKGCLVSVDLAAQSATAKPANDGLFIAFVSAQLHKFSDQAFSRAQLRDWLRCNVMESVYDFEEPAQRVAIKAVEAPPAETDIDPSDLPEELQAANIAFRAVLNGYGDEAVTFKARLVRYLQANFRLSDEAVQRIATVANPDKAAGRRKRSG</sequence>
<proteinExistence type="predicted"/>
<comment type="caution">
    <text evidence="1">The sequence shown here is derived from an EMBL/GenBank/DDBJ whole genome shotgun (WGS) entry which is preliminary data.</text>
</comment>
<organism evidence="1 2">
    <name type="scientific">Pelomonas baiyunensis</name>
    <dbReference type="NCBI Taxonomy" id="3299026"/>
    <lineage>
        <taxon>Bacteria</taxon>
        <taxon>Pseudomonadati</taxon>
        <taxon>Pseudomonadota</taxon>
        <taxon>Betaproteobacteria</taxon>
        <taxon>Burkholderiales</taxon>
        <taxon>Sphaerotilaceae</taxon>
        <taxon>Roseateles</taxon>
    </lineage>
</organism>
<dbReference type="RefSeq" id="WP_394383842.1">
    <property type="nucleotide sequence ID" value="NZ_JBIGIB010000002.1"/>
</dbReference>